<protein>
    <submittedName>
        <fullName evidence="3">Uncharacterized protein</fullName>
    </submittedName>
</protein>
<evidence type="ECO:0000313" key="3">
    <source>
        <dbReference type="EMBL" id="MER7188263.1"/>
    </source>
</evidence>
<evidence type="ECO:0000256" key="2">
    <source>
        <dbReference type="SAM" id="Phobius"/>
    </source>
</evidence>
<dbReference type="Proteomes" id="UP001474181">
    <property type="component" value="Unassembled WGS sequence"/>
</dbReference>
<dbReference type="RefSeq" id="WP_350793163.1">
    <property type="nucleotide sequence ID" value="NZ_JBEPEK010001127.1"/>
</dbReference>
<feature type="region of interest" description="Disordered" evidence="1">
    <location>
        <begin position="1"/>
        <end position="24"/>
    </location>
</feature>
<keyword evidence="2" id="KW-0812">Transmembrane</keyword>
<keyword evidence="4" id="KW-1185">Reference proteome</keyword>
<name>A0ABV1XGU6_9ACTN</name>
<sequence>MAHPDPYRLTGTPPADHRDGGTGTGGVDLTRTLLWSLLVLSAAAGMATSYGGTAPWINVACGAVTLLSAGTLAVRRLRGRR</sequence>
<reference evidence="3 4" key="1">
    <citation type="submission" date="2024-06" db="EMBL/GenBank/DDBJ databases">
        <title>The Natural Products Discovery Center: Release of the First 8490 Sequenced Strains for Exploring Actinobacteria Biosynthetic Diversity.</title>
        <authorList>
            <person name="Kalkreuter E."/>
            <person name="Kautsar S.A."/>
            <person name="Yang D."/>
            <person name="Bader C.D."/>
            <person name="Teijaro C.N."/>
            <person name="Fluegel L."/>
            <person name="Davis C.M."/>
            <person name="Simpson J.R."/>
            <person name="Lauterbach L."/>
            <person name="Steele A.D."/>
            <person name="Gui C."/>
            <person name="Meng S."/>
            <person name="Li G."/>
            <person name="Viehrig K."/>
            <person name="Ye F."/>
            <person name="Su P."/>
            <person name="Kiefer A.F."/>
            <person name="Nichols A."/>
            <person name="Cepeda A.J."/>
            <person name="Yan W."/>
            <person name="Fan B."/>
            <person name="Jiang Y."/>
            <person name="Adhikari A."/>
            <person name="Zheng C.-J."/>
            <person name="Schuster L."/>
            <person name="Cowan T.M."/>
            <person name="Smanski M.J."/>
            <person name="Chevrette M.G."/>
            <person name="De Carvalho L.P.S."/>
            <person name="Shen B."/>
        </authorList>
    </citation>
    <scope>NUCLEOTIDE SEQUENCE [LARGE SCALE GENOMIC DNA]</scope>
    <source>
        <strain evidence="3 4">NPDC000234</strain>
    </source>
</reference>
<comment type="caution">
    <text evidence="3">The sequence shown here is derived from an EMBL/GenBank/DDBJ whole genome shotgun (WGS) entry which is preliminary data.</text>
</comment>
<accession>A0ABV1XGU6</accession>
<keyword evidence="2" id="KW-1133">Transmembrane helix</keyword>
<keyword evidence="2" id="KW-0472">Membrane</keyword>
<feature type="transmembrane region" description="Helical" evidence="2">
    <location>
        <begin position="56"/>
        <end position="74"/>
    </location>
</feature>
<dbReference type="EMBL" id="JBEPEK010001127">
    <property type="protein sequence ID" value="MER7188263.1"/>
    <property type="molecule type" value="Genomic_DNA"/>
</dbReference>
<gene>
    <name evidence="3" type="ORF">ABT404_53915</name>
</gene>
<evidence type="ECO:0000256" key="1">
    <source>
        <dbReference type="SAM" id="MobiDB-lite"/>
    </source>
</evidence>
<proteinExistence type="predicted"/>
<organism evidence="3 4">
    <name type="scientific">Streptomyces hyaluromycini</name>
    <dbReference type="NCBI Taxonomy" id="1377993"/>
    <lineage>
        <taxon>Bacteria</taxon>
        <taxon>Bacillati</taxon>
        <taxon>Actinomycetota</taxon>
        <taxon>Actinomycetes</taxon>
        <taxon>Kitasatosporales</taxon>
        <taxon>Streptomycetaceae</taxon>
        <taxon>Streptomyces</taxon>
    </lineage>
</organism>
<evidence type="ECO:0000313" key="4">
    <source>
        <dbReference type="Proteomes" id="UP001474181"/>
    </source>
</evidence>